<dbReference type="SUPFAM" id="SSF51445">
    <property type="entry name" value="(Trans)glycosidases"/>
    <property type="match status" value="1"/>
</dbReference>
<accession>A0A3M6R559</accession>
<dbReference type="GO" id="GO:0051301">
    <property type="term" value="P:cell division"/>
    <property type="evidence" value="ECO:0007669"/>
    <property type="project" value="UniProtKB-KW"/>
</dbReference>
<dbReference type="PANTHER" id="PTHR30480:SF13">
    <property type="entry name" value="BETA-HEXOSAMINIDASE"/>
    <property type="match status" value="1"/>
</dbReference>
<dbReference type="RefSeq" id="WP_122248107.1">
    <property type="nucleotide sequence ID" value="NZ_RDQK01000011.1"/>
</dbReference>
<dbReference type="Pfam" id="PF00933">
    <property type="entry name" value="Glyco_hydro_3"/>
    <property type="match status" value="1"/>
</dbReference>
<proteinExistence type="inferred from homology"/>
<dbReference type="UniPathway" id="UPA00544"/>
<evidence type="ECO:0000256" key="9">
    <source>
        <dbReference type="ARBA" id="ARBA00023316"/>
    </source>
</evidence>
<dbReference type="GO" id="GO:0005975">
    <property type="term" value="P:carbohydrate metabolic process"/>
    <property type="evidence" value="ECO:0007669"/>
    <property type="project" value="InterPro"/>
</dbReference>
<dbReference type="GO" id="GO:0009254">
    <property type="term" value="P:peptidoglycan turnover"/>
    <property type="evidence" value="ECO:0007669"/>
    <property type="project" value="UniProtKB-UniRule"/>
</dbReference>
<dbReference type="AlphaFoldDB" id="A0A3M6R559"/>
<dbReference type="InterPro" id="IPR017853">
    <property type="entry name" value="GH"/>
</dbReference>
<dbReference type="Gene3D" id="3.20.20.300">
    <property type="entry name" value="Glycoside hydrolase, family 3, N-terminal domain"/>
    <property type="match status" value="1"/>
</dbReference>
<dbReference type="Proteomes" id="UP000281171">
    <property type="component" value="Unassembled WGS sequence"/>
</dbReference>
<dbReference type="InterPro" id="IPR036962">
    <property type="entry name" value="Glyco_hydro_3_N_sf"/>
</dbReference>
<evidence type="ECO:0000256" key="8">
    <source>
        <dbReference type="ARBA" id="ARBA00023306"/>
    </source>
</evidence>
<evidence type="ECO:0000256" key="4">
    <source>
        <dbReference type="ARBA" id="ARBA00022801"/>
    </source>
</evidence>
<keyword evidence="8 10" id="KW-0131">Cell cycle</keyword>
<keyword evidence="2 10" id="KW-0963">Cytoplasm</keyword>
<dbReference type="PANTHER" id="PTHR30480">
    <property type="entry name" value="BETA-HEXOSAMINIDASE-RELATED"/>
    <property type="match status" value="1"/>
</dbReference>
<evidence type="ECO:0000313" key="14">
    <source>
        <dbReference type="Proteomes" id="UP000281171"/>
    </source>
</evidence>
<dbReference type="EC" id="3.2.1.52" evidence="10"/>
<keyword evidence="6 10" id="KW-0573">Peptidoglycan synthesis</keyword>
<dbReference type="GO" id="GO:0004563">
    <property type="term" value="F:beta-N-acetylhexosaminidase activity"/>
    <property type="evidence" value="ECO:0007669"/>
    <property type="project" value="UniProtKB-UniRule"/>
</dbReference>
<sequence length="379" mass="40544">MPTTHAPLFIDIAGTELQAIDRERLAHPLVGGLTLFARNWHDRRQLTRLCADIKAVRRDLLICVDQEGGRVQRFRGDGFTTLPPMRALGQLWLEDSPSAPRPAPSKRPHVPADEALPPGAQRAIAAATACGYVLASELRACGVDLSFTPVVDLDWGGSTVIGDRAFAPDAATTARLAQALIHGLRQAGMQHCAKHFPGHGYVQADSHTDIPYDQRPLQAILQDDAAPYAWLQPGLAAVMAAHVVYPQVDERPAGFSARWLTDILRGQLGFDGAIFSDDLSMAGAGAMAGRSLSATEAAIAALHAGCDLLLLCNQSLHGGAALDAWLGGMHAALQAGQWQPNPQSERRRQALLPTTPAPGWDALMQAPAYQQALAQLPHL</sequence>
<evidence type="ECO:0000256" key="10">
    <source>
        <dbReference type="HAMAP-Rule" id="MF_00364"/>
    </source>
</evidence>
<gene>
    <name evidence="10" type="primary">nagZ</name>
    <name evidence="13" type="ORF">EBQ24_05625</name>
</gene>
<evidence type="ECO:0000313" key="13">
    <source>
        <dbReference type="EMBL" id="RMX10235.1"/>
    </source>
</evidence>
<evidence type="ECO:0000256" key="5">
    <source>
        <dbReference type="ARBA" id="ARBA00022960"/>
    </source>
</evidence>
<feature type="binding site" evidence="10">
    <location>
        <position position="73"/>
    </location>
    <ligand>
        <name>substrate</name>
    </ligand>
</feature>
<feature type="active site" description="Nucleophile" evidence="10">
    <location>
        <position position="277"/>
    </location>
</feature>
<name>A0A3M6R559_9BURK</name>
<keyword evidence="7 10" id="KW-0326">Glycosidase</keyword>
<evidence type="ECO:0000256" key="2">
    <source>
        <dbReference type="ARBA" id="ARBA00022490"/>
    </source>
</evidence>
<comment type="caution">
    <text evidence="13">The sequence shown here is derived from an EMBL/GenBank/DDBJ whole genome shotgun (WGS) entry which is preliminary data.</text>
</comment>
<comment type="subcellular location">
    <subcellularLocation>
        <location evidence="10">Cytoplasm</location>
    </subcellularLocation>
</comment>
<protein>
    <recommendedName>
        <fullName evidence="10">Beta-hexosaminidase</fullName>
        <ecNumber evidence="10">3.2.1.52</ecNumber>
    </recommendedName>
    <alternativeName>
        <fullName evidence="10">Beta-N-acetylhexosaminidase</fullName>
    </alternativeName>
    <alternativeName>
        <fullName evidence="10">N-acetyl-beta-glucosaminidase</fullName>
    </alternativeName>
</protein>
<dbReference type="GO" id="GO:0008360">
    <property type="term" value="P:regulation of cell shape"/>
    <property type="evidence" value="ECO:0007669"/>
    <property type="project" value="UniProtKB-KW"/>
</dbReference>
<keyword evidence="9 10" id="KW-0961">Cell wall biogenesis/degradation</keyword>
<evidence type="ECO:0000256" key="1">
    <source>
        <dbReference type="ARBA" id="ARBA00001231"/>
    </source>
</evidence>
<feature type="region of interest" description="Disordered" evidence="11">
    <location>
        <begin position="94"/>
        <end position="116"/>
    </location>
</feature>
<reference evidence="13 14" key="1">
    <citation type="submission" date="2018-10" db="EMBL/GenBank/DDBJ databases">
        <title>Comamonadaceae CDC group NO-1 genome sequencing and assembly.</title>
        <authorList>
            <person name="Bernier A.-M."/>
            <person name="Bernard K."/>
        </authorList>
    </citation>
    <scope>NUCLEOTIDE SEQUENCE [LARGE SCALE GENOMIC DNA]</scope>
    <source>
        <strain evidence="13 14">NML180581</strain>
    </source>
</reference>
<keyword evidence="4 10" id="KW-0378">Hydrolase</keyword>
<dbReference type="EMBL" id="RDQK01000011">
    <property type="protein sequence ID" value="RMX10235.1"/>
    <property type="molecule type" value="Genomic_DNA"/>
</dbReference>
<comment type="similarity">
    <text evidence="10">Belongs to the glycosyl hydrolase 3 family. NagZ subfamily.</text>
</comment>
<feature type="binding site" evidence="10">
    <location>
        <position position="65"/>
    </location>
    <ligand>
        <name>substrate</name>
    </ligand>
</feature>
<evidence type="ECO:0000259" key="12">
    <source>
        <dbReference type="Pfam" id="PF00933"/>
    </source>
</evidence>
<evidence type="ECO:0000256" key="11">
    <source>
        <dbReference type="SAM" id="MobiDB-lite"/>
    </source>
</evidence>
<keyword evidence="5 10" id="KW-0133">Cell shape</keyword>
<dbReference type="GO" id="GO:0005737">
    <property type="term" value="C:cytoplasm"/>
    <property type="evidence" value="ECO:0007669"/>
    <property type="project" value="UniProtKB-SubCell"/>
</dbReference>
<comment type="pathway">
    <text evidence="10">Cell wall biogenesis; peptidoglycan recycling.</text>
</comment>
<feature type="domain" description="Glycoside hydrolase family 3 N-terminal" evidence="12">
    <location>
        <begin position="19"/>
        <end position="316"/>
    </location>
</feature>
<feature type="binding site" evidence="10">
    <location>
        <position position="164"/>
    </location>
    <ligand>
        <name>substrate</name>
    </ligand>
</feature>
<keyword evidence="3 10" id="KW-0132">Cell division</keyword>
<dbReference type="HAMAP" id="MF_00364">
    <property type="entry name" value="NagZ"/>
    <property type="match status" value="1"/>
</dbReference>
<dbReference type="InterPro" id="IPR001764">
    <property type="entry name" value="Glyco_hydro_3_N"/>
</dbReference>
<evidence type="ECO:0000256" key="6">
    <source>
        <dbReference type="ARBA" id="ARBA00022984"/>
    </source>
</evidence>
<comment type="catalytic activity">
    <reaction evidence="1 10">
        <text>Hydrolysis of terminal non-reducing N-acetyl-D-hexosamine residues in N-acetyl-beta-D-hexosaminides.</text>
        <dbReference type="EC" id="3.2.1.52"/>
    </reaction>
</comment>
<feature type="site" description="Important for catalytic activity" evidence="10">
    <location>
        <position position="205"/>
    </location>
</feature>
<organism evidence="13 14">
    <name type="scientific">Allofranklinella schreckenbergeri</name>
    <dbReference type="NCBI Taxonomy" id="1076744"/>
    <lineage>
        <taxon>Bacteria</taxon>
        <taxon>Pseudomonadati</taxon>
        <taxon>Pseudomonadota</taxon>
        <taxon>Betaproteobacteria</taxon>
        <taxon>Burkholderiales</taxon>
        <taxon>Comamonadaceae</taxon>
        <taxon>Allofranklinella</taxon>
    </lineage>
</organism>
<dbReference type="InterPro" id="IPR050226">
    <property type="entry name" value="NagZ_Beta-hexosaminidase"/>
</dbReference>
<evidence type="ECO:0000256" key="3">
    <source>
        <dbReference type="ARBA" id="ARBA00022618"/>
    </source>
</evidence>
<dbReference type="GO" id="GO:0071555">
    <property type="term" value="P:cell wall organization"/>
    <property type="evidence" value="ECO:0007669"/>
    <property type="project" value="UniProtKB-KW"/>
</dbReference>
<comment type="function">
    <text evidence="10">Plays a role in peptidoglycan recycling by cleaving the terminal beta-1,4-linked N-acetylglucosamine (GlcNAc) from peptide-linked peptidoglycan fragments, giving rise to free GlcNAc, anhydro-N-acetylmuramic acid and anhydro-N-acetylmuramic acid-linked peptides.</text>
</comment>
<evidence type="ECO:0000256" key="7">
    <source>
        <dbReference type="ARBA" id="ARBA00023295"/>
    </source>
</evidence>
<dbReference type="NCBIfam" id="NF003740">
    <property type="entry name" value="PRK05337.1"/>
    <property type="match status" value="1"/>
</dbReference>
<feature type="binding site" evidence="10">
    <location>
        <begin position="194"/>
        <end position="195"/>
    </location>
    <ligand>
        <name>substrate</name>
    </ligand>
</feature>
<dbReference type="GO" id="GO:0009252">
    <property type="term" value="P:peptidoglycan biosynthetic process"/>
    <property type="evidence" value="ECO:0007669"/>
    <property type="project" value="UniProtKB-KW"/>
</dbReference>
<dbReference type="InterPro" id="IPR022956">
    <property type="entry name" value="Beta_hexosaminidase_bac"/>
</dbReference>
<feature type="active site" description="Proton donor/acceptor" evidence="10">
    <location>
        <position position="207"/>
    </location>
</feature>